<dbReference type="EMBL" id="NHSF01000012">
    <property type="protein sequence ID" value="MBK5929283.1"/>
    <property type="molecule type" value="Genomic_DNA"/>
</dbReference>
<proteinExistence type="predicted"/>
<protein>
    <recommendedName>
        <fullName evidence="8">Ergothioneine biosynthesis protein EgtB</fullName>
    </recommendedName>
</protein>
<sequence length="434" mass="49740">MPPMDESNLSAAYGRVRAFTEQLCEPLEIEDYMLQTAVEASPPKWHLAHVSWFFETFLLKPFLAGYQEFHPHFDHLFNSYYEQTEAGFWPRPQRGLLSRPTVAEVYAYRRHVDDAMARLLGECPAEHQATVQTRLEIGLNHEQQHQELLITDIKYNLAYNPLRPAYRADLAVAPAQDPVPLTFTTFEGGVHSFGAPEPTRHEHGDQDQSAARGFAYDNEFPRHQRLLEPFRLADRLVTNAEYQAFIDDGGYRHPGLWLSDGWARINSEGWQAPLYWEKLDGVWHETTLGGRRPLNPAEPVCHLSYFEAEAYARWAGRRLPTEFEWEHAAAGRPVDGHFVDDGRLHPTPAGAGSLQQLFGDCWEWTASAYLPYPRYRAVEGALGEYNGKFMSGQMVLRGGSCATSRNHARATYRNFFYPHERWQFNGIRLAEDLA</sequence>
<dbReference type="Proteomes" id="UP001296967">
    <property type="component" value="Unassembled WGS sequence"/>
</dbReference>
<dbReference type="InterPro" id="IPR016187">
    <property type="entry name" value="CTDL_fold"/>
</dbReference>
<reference evidence="6" key="1">
    <citation type="submission" date="2017-05" db="EMBL/GenBank/DDBJ databases">
        <authorList>
            <person name="Imhoff J.F."/>
            <person name="Rahn T."/>
            <person name="Kuenzel S."/>
            <person name="Neulinger S.C."/>
        </authorList>
    </citation>
    <scope>NUCLEOTIDE SEQUENCE</scope>
    <source>
        <strain evidence="6">DSM 4395</strain>
    </source>
</reference>
<dbReference type="InterPro" id="IPR005532">
    <property type="entry name" value="SUMF_dom"/>
</dbReference>
<evidence type="ECO:0000256" key="2">
    <source>
        <dbReference type="ARBA" id="ARBA00023004"/>
    </source>
</evidence>
<evidence type="ECO:0008006" key="8">
    <source>
        <dbReference type="Google" id="ProtNLM"/>
    </source>
</evidence>
<dbReference type="InterPro" id="IPR034660">
    <property type="entry name" value="DinB/YfiT-like"/>
</dbReference>
<dbReference type="GO" id="GO:0052699">
    <property type="term" value="P:ergothioneine biosynthetic process"/>
    <property type="evidence" value="ECO:0007669"/>
    <property type="project" value="InterPro"/>
</dbReference>
<keyword evidence="2" id="KW-0408">Iron</keyword>
<dbReference type="SUPFAM" id="SSF109854">
    <property type="entry name" value="DinB/YfiT-like putative metalloenzymes"/>
    <property type="match status" value="1"/>
</dbReference>
<dbReference type="NCBIfam" id="TIGR03440">
    <property type="entry name" value="egtB_TIGR03440"/>
    <property type="match status" value="1"/>
</dbReference>
<evidence type="ECO:0000313" key="6">
    <source>
        <dbReference type="EMBL" id="MBK5929283.1"/>
    </source>
</evidence>
<keyword evidence="1" id="KW-0560">Oxidoreductase</keyword>
<dbReference type="InterPro" id="IPR024775">
    <property type="entry name" value="DinB-like"/>
</dbReference>
<dbReference type="Pfam" id="PF12867">
    <property type="entry name" value="DinB_2"/>
    <property type="match status" value="1"/>
</dbReference>
<feature type="domain" description="Sulfatase-modifying factor enzyme-like" evidence="4">
    <location>
        <begin position="351"/>
        <end position="430"/>
    </location>
</feature>
<feature type="domain" description="Sulfatase-modifying factor enzyme-like" evidence="4">
    <location>
        <begin position="211"/>
        <end position="334"/>
    </location>
</feature>
<dbReference type="RefSeq" id="WP_201243608.1">
    <property type="nucleotide sequence ID" value="NZ_NHSF01000012.1"/>
</dbReference>
<keyword evidence="7" id="KW-1185">Reference proteome</keyword>
<evidence type="ECO:0000256" key="3">
    <source>
        <dbReference type="ARBA" id="ARBA00037882"/>
    </source>
</evidence>
<dbReference type="AlphaFoldDB" id="A0AAJ0UD37"/>
<dbReference type="InterPro" id="IPR051043">
    <property type="entry name" value="Sulfatase_Mod_Factor_Kinase"/>
</dbReference>
<comment type="pathway">
    <text evidence="3">Amino-acid biosynthesis; ergothioneine biosynthesis.</text>
</comment>
<organism evidence="6 7">
    <name type="scientific">Halochromatium salexigens</name>
    <name type="common">Chromatium salexigens</name>
    <dbReference type="NCBI Taxonomy" id="49447"/>
    <lineage>
        <taxon>Bacteria</taxon>
        <taxon>Pseudomonadati</taxon>
        <taxon>Pseudomonadota</taxon>
        <taxon>Gammaproteobacteria</taxon>
        <taxon>Chromatiales</taxon>
        <taxon>Chromatiaceae</taxon>
        <taxon>Halochromatium</taxon>
    </lineage>
</organism>
<accession>A0AAJ0UD37</accession>
<evidence type="ECO:0000259" key="5">
    <source>
        <dbReference type="Pfam" id="PF12867"/>
    </source>
</evidence>
<dbReference type="InterPro" id="IPR042095">
    <property type="entry name" value="SUMF_sf"/>
</dbReference>
<reference evidence="6" key="2">
    <citation type="journal article" date="2020" name="Microorganisms">
        <title>Osmotic Adaptation and Compatible Solute Biosynthesis of Phototrophic Bacteria as Revealed from Genome Analyses.</title>
        <authorList>
            <person name="Imhoff J.F."/>
            <person name="Rahn T."/>
            <person name="Kunzel S."/>
            <person name="Keller A."/>
            <person name="Neulinger S.C."/>
        </authorList>
    </citation>
    <scope>NUCLEOTIDE SEQUENCE</scope>
    <source>
        <strain evidence="6">DSM 4395</strain>
    </source>
</reference>
<name>A0AAJ0UD37_HALSE</name>
<evidence type="ECO:0000259" key="4">
    <source>
        <dbReference type="Pfam" id="PF03781"/>
    </source>
</evidence>
<dbReference type="Pfam" id="PF03781">
    <property type="entry name" value="FGE-sulfatase"/>
    <property type="match status" value="2"/>
</dbReference>
<dbReference type="PANTHER" id="PTHR23150:SF36">
    <property type="entry name" value="HERCYNINE OXYGENASE"/>
    <property type="match status" value="1"/>
</dbReference>
<evidence type="ECO:0000256" key="1">
    <source>
        <dbReference type="ARBA" id="ARBA00023002"/>
    </source>
</evidence>
<comment type="caution">
    <text evidence="6">The sequence shown here is derived from an EMBL/GenBank/DDBJ whole genome shotgun (WGS) entry which is preliminary data.</text>
</comment>
<evidence type="ECO:0000313" key="7">
    <source>
        <dbReference type="Proteomes" id="UP001296967"/>
    </source>
</evidence>
<feature type="domain" description="DinB-like" evidence="5">
    <location>
        <begin position="15"/>
        <end position="148"/>
    </location>
</feature>
<dbReference type="SUPFAM" id="SSF56436">
    <property type="entry name" value="C-type lectin-like"/>
    <property type="match status" value="1"/>
</dbReference>
<dbReference type="Gene3D" id="3.90.1580.10">
    <property type="entry name" value="paralog of FGE (formylglycine-generating enzyme)"/>
    <property type="match status" value="1"/>
</dbReference>
<dbReference type="PANTHER" id="PTHR23150">
    <property type="entry name" value="SULFATASE MODIFYING FACTOR 1, 2"/>
    <property type="match status" value="1"/>
</dbReference>
<dbReference type="InterPro" id="IPR017806">
    <property type="entry name" value="EgtB"/>
</dbReference>
<gene>
    <name evidence="6" type="ORF">CCR82_01710</name>
</gene>